<evidence type="ECO:0000256" key="6">
    <source>
        <dbReference type="ARBA" id="ARBA00023180"/>
    </source>
</evidence>
<keyword evidence="3" id="KW-0645">Protease</keyword>
<sequence length="697" mass="77448">MGKYGTVLLCVAFLGLQLLIETAGSPRRNNRPSQKRGEDDKPLFLTPYIQNGSIQAGQRRSQVELFKSRIGANAHSGYITVNESTGSHLFFLYIKAKRVFAHSVSFLPSKDPRMEAPLLLWLEGGPGKSALFGQFLEGGPLGIAADGHLYRRQLTLQEEANIVYLDQPVGGGYSFTRDPRGFARTLDDITGSIEEFLRQFLELFPENKNRRFYAIGESYGGRSTLGIVNRLRVNGTLPLRVSGAILGVPFIAPLLDLMDSSDYLYNTGLLDGRGHELFAERFRQIKQVVEVNSTIAAGLLLKTVFNARIDDEPSLYQQLTGYTDHGSVLRMRPEPETVRYAEYITSDAFKRSIHVAGGVSLEAQRFHLQVGLAQEDYFTDISDTVAKVLDSTRVLLYTGQMDTVFPAVNTDRYLRQLDWSGRQDLESAKREPWYTFVDTRTPAGYVTRARNLTYVLVSRAGHQAAFDEPLAVFDLMYRFIHVTEARQVSVAMKASSLWVCIVLAGSLQLSSGSTDPGPLFLTPLIEACNFTEAKNRSNVTLFKPAGINANAHSGYITVNKTANSNLFFLFIEAEDQPSTAPLMLWTQGGPGFSALFGMLLQNGPLAFQLPGNLSKREHSIQKNVSVIYLDVPVGAGFSFTNDTSAYSKTLADITKDIVEFLRQFLQLFPEYQGREFYAAGDSYSGAYTLLIQIPKTF</sequence>
<dbReference type="AlphaFoldDB" id="A0AAQ4DSG2"/>
<reference evidence="8 9" key="1">
    <citation type="journal article" date="2023" name="Arcadia Sci">
        <title>De novo assembly of a long-read Amblyomma americanum tick genome.</title>
        <authorList>
            <person name="Chou S."/>
            <person name="Poskanzer K.E."/>
            <person name="Rollins M."/>
            <person name="Thuy-Boun P.S."/>
        </authorList>
    </citation>
    <scope>NUCLEOTIDE SEQUENCE [LARGE SCALE GENOMIC DNA]</scope>
    <source>
        <strain evidence="8">F_SG_1</strain>
        <tissue evidence="8">Salivary glands</tissue>
    </source>
</reference>
<dbReference type="EMBL" id="JARKHS020027434">
    <property type="protein sequence ID" value="KAK8765402.1"/>
    <property type="molecule type" value="Genomic_DNA"/>
</dbReference>
<keyword evidence="9" id="KW-1185">Reference proteome</keyword>
<evidence type="ECO:0000256" key="1">
    <source>
        <dbReference type="ARBA" id="ARBA00009431"/>
    </source>
</evidence>
<evidence type="ECO:0000256" key="3">
    <source>
        <dbReference type="ARBA" id="ARBA00022670"/>
    </source>
</evidence>
<dbReference type="GO" id="GO:0004185">
    <property type="term" value="F:serine-type carboxypeptidase activity"/>
    <property type="evidence" value="ECO:0007669"/>
    <property type="project" value="InterPro"/>
</dbReference>
<keyword evidence="4 7" id="KW-0732">Signal</keyword>
<feature type="signal peptide" evidence="7">
    <location>
        <begin position="1"/>
        <end position="24"/>
    </location>
</feature>
<evidence type="ECO:0000256" key="2">
    <source>
        <dbReference type="ARBA" id="ARBA00022645"/>
    </source>
</evidence>
<dbReference type="Gene3D" id="3.40.50.1820">
    <property type="entry name" value="alpha/beta hydrolase"/>
    <property type="match status" value="2"/>
</dbReference>
<evidence type="ECO:0000256" key="5">
    <source>
        <dbReference type="ARBA" id="ARBA00022801"/>
    </source>
</evidence>
<feature type="chain" id="PRO_5042991926" description="Serine carboxypeptidase" evidence="7">
    <location>
        <begin position="25"/>
        <end position="697"/>
    </location>
</feature>
<dbReference type="PANTHER" id="PTHR11802">
    <property type="entry name" value="SERINE PROTEASE FAMILY S10 SERINE CARBOXYPEPTIDASE"/>
    <property type="match status" value="1"/>
</dbReference>
<evidence type="ECO:0000313" key="9">
    <source>
        <dbReference type="Proteomes" id="UP001321473"/>
    </source>
</evidence>
<evidence type="ECO:0000313" key="8">
    <source>
        <dbReference type="EMBL" id="KAK8765402.1"/>
    </source>
</evidence>
<dbReference type="Proteomes" id="UP001321473">
    <property type="component" value="Unassembled WGS sequence"/>
</dbReference>
<keyword evidence="6" id="KW-0325">Glycoprotein</keyword>
<accession>A0AAQ4DSG2</accession>
<keyword evidence="5" id="KW-0378">Hydrolase</keyword>
<gene>
    <name evidence="8" type="ORF">V5799_032010</name>
</gene>
<organism evidence="8 9">
    <name type="scientific">Amblyomma americanum</name>
    <name type="common">Lone star tick</name>
    <dbReference type="NCBI Taxonomy" id="6943"/>
    <lineage>
        <taxon>Eukaryota</taxon>
        <taxon>Metazoa</taxon>
        <taxon>Ecdysozoa</taxon>
        <taxon>Arthropoda</taxon>
        <taxon>Chelicerata</taxon>
        <taxon>Arachnida</taxon>
        <taxon>Acari</taxon>
        <taxon>Parasitiformes</taxon>
        <taxon>Ixodida</taxon>
        <taxon>Ixodoidea</taxon>
        <taxon>Ixodidae</taxon>
        <taxon>Amblyomminae</taxon>
        <taxon>Amblyomma</taxon>
    </lineage>
</organism>
<keyword evidence="2" id="KW-0121">Carboxypeptidase</keyword>
<protein>
    <recommendedName>
        <fullName evidence="10">Serine carboxypeptidase</fullName>
    </recommendedName>
</protein>
<name>A0AAQ4DSG2_AMBAM</name>
<dbReference type="PANTHER" id="PTHR11802:SF472">
    <property type="entry name" value="SERINE CARBOXYPEPTIDASE CPVL-RELATED"/>
    <property type="match status" value="1"/>
</dbReference>
<dbReference type="GO" id="GO:0006508">
    <property type="term" value="P:proteolysis"/>
    <property type="evidence" value="ECO:0007669"/>
    <property type="project" value="UniProtKB-KW"/>
</dbReference>
<comment type="similarity">
    <text evidence="1">Belongs to the peptidase S10 family.</text>
</comment>
<comment type="caution">
    <text evidence="8">The sequence shown here is derived from an EMBL/GenBank/DDBJ whole genome shotgun (WGS) entry which is preliminary data.</text>
</comment>
<dbReference type="Pfam" id="PF00450">
    <property type="entry name" value="Peptidase_S10"/>
    <property type="match status" value="2"/>
</dbReference>
<evidence type="ECO:0008006" key="10">
    <source>
        <dbReference type="Google" id="ProtNLM"/>
    </source>
</evidence>
<dbReference type="InterPro" id="IPR001563">
    <property type="entry name" value="Peptidase_S10"/>
</dbReference>
<evidence type="ECO:0000256" key="4">
    <source>
        <dbReference type="ARBA" id="ARBA00022729"/>
    </source>
</evidence>
<dbReference type="SUPFAM" id="SSF53474">
    <property type="entry name" value="alpha/beta-Hydrolases"/>
    <property type="match status" value="2"/>
</dbReference>
<dbReference type="InterPro" id="IPR029058">
    <property type="entry name" value="AB_hydrolase_fold"/>
</dbReference>
<evidence type="ECO:0000256" key="7">
    <source>
        <dbReference type="SAM" id="SignalP"/>
    </source>
</evidence>
<dbReference type="PRINTS" id="PR00724">
    <property type="entry name" value="CRBOXYPTASEC"/>
</dbReference>
<proteinExistence type="inferred from homology"/>